<dbReference type="GO" id="GO:0005829">
    <property type="term" value="C:cytosol"/>
    <property type="evidence" value="ECO:0007669"/>
    <property type="project" value="TreeGrafter"/>
</dbReference>
<dbReference type="PANTHER" id="PTHR34986">
    <property type="entry name" value="EVOLVED BETA-GALACTOSIDASE SUBUNIT BETA"/>
    <property type="match status" value="1"/>
</dbReference>
<dbReference type="Proteomes" id="UP000823863">
    <property type="component" value="Unassembled WGS sequence"/>
</dbReference>
<dbReference type="InterPro" id="IPR004375">
    <property type="entry name" value="NanQ/TabA/YiaL"/>
</dbReference>
<reference evidence="1" key="1">
    <citation type="journal article" date="2021" name="PeerJ">
        <title>Extensive microbial diversity within the chicken gut microbiome revealed by metagenomics and culture.</title>
        <authorList>
            <person name="Gilroy R."/>
            <person name="Ravi A."/>
            <person name="Getino M."/>
            <person name="Pursley I."/>
            <person name="Horton D.L."/>
            <person name="Alikhan N.F."/>
            <person name="Baker D."/>
            <person name="Gharbi K."/>
            <person name="Hall N."/>
            <person name="Watson M."/>
            <person name="Adriaenssens E.M."/>
            <person name="Foster-Nyarko E."/>
            <person name="Jarju S."/>
            <person name="Secka A."/>
            <person name="Antonio M."/>
            <person name="Oren A."/>
            <person name="Chaudhuri R.R."/>
            <person name="La Ragione R."/>
            <person name="Hildebrand F."/>
            <person name="Pallen M.J."/>
        </authorList>
    </citation>
    <scope>NUCLEOTIDE SEQUENCE</scope>
    <source>
        <strain evidence="1">CHK198-12963</strain>
    </source>
</reference>
<accession>A0A9D2TGV2</accession>
<organism evidence="1 2">
    <name type="scientific">Candidatus Enterocloster excrementigallinarum</name>
    <dbReference type="NCBI Taxonomy" id="2838558"/>
    <lineage>
        <taxon>Bacteria</taxon>
        <taxon>Bacillati</taxon>
        <taxon>Bacillota</taxon>
        <taxon>Clostridia</taxon>
        <taxon>Lachnospirales</taxon>
        <taxon>Lachnospiraceae</taxon>
        <taxon>Enterocloster</taxon>
    </lineage>
</organism>
<proteinExistence type="predicted"/>
<comment type="caution">
    <text evidence="1">The sequence shown here is derived from an EMBL/GenBank/DDBJ whole genome shotgun (WGS) entry which is preliminary data.</text>
</comment>
<dbReference type="Gene3D" id="2.60.120.370">
    <property type="entry name" value="YhcH/YjgK/YiaL"/>
    <property type="match status" value="1"/>
</dbReference>
<dbReference type="Pfam" id="PF04074">
    <property type="entry name" value="DUF386"/>
    <property type="match status" value="1"/>
</dbReference>
<dbReference type="NCBIfam" id="TIGR00022">
    <property type="entry name" value="YhcH/YjgK/YiaL family protein"/>
    <property type="match status" value="1"/>
</dbReference>
<dbReference type="EMBL" id="DWWB01000089">
    <property type="protein sequence ID" value="HJC68037.1"/>
    <property type="molecule type" value="Genomic_DNA"/>
</dbReference>
<gene>
    <name evidence="1" type="ORF">H9931_15225</name>
</gene>
<dbReference type="AlphaFoldDB" id="A0A9D2TGV2"/>
<evidence type="ECO:0000313" key="2">
    <source>
        <dbReference type="Proteomes" id="UP000823863"/>
    </source>
</evidence>
<sequence length="152" mass="17235">MLTTSLKLADKYDYLEERFQKAFRFLKNTDLLALPVGNVPIDGENIYANVQSYRTMEPSDCPFEGHKKYFDIQYVAEGEELFGYEPAANLEAASDYDEEKDLLFFKEPPESGAILMKKGDFAIVPPEDAHAPRRMSAKGSCQVKKIVVKVKI</sequence>
<dbReference type="PANTHER" id="PTHR34986:SF1">
    <property type="entry name" value="PROTEIN YIAL"/>
    <property type="match status" value="1"/>
</dbReference>
<name>A0A9D2TGV2_9FIRM</name>
<dbReference type="InterPro" id="IPR037012">
    <property type="entry name" value="NanQ/TabA/YiaL_sf"/>
</dbReference>
<reference evidence="1" key="2">
    <citation type="submission" date="2021-04" db="EMBL/GenBank/DDBJ databases">
        <authorList>
            <person name="Gilroy R."/>
        </authorList>
    </citation>
    <scope>NUCLEOTIDE SEQUENCE</scope>
    <source>
        <strain evidence="1">CHK198-12963</strain>
    </source>
</reference>
<dbReference type="SUPFAM" id="SSF51197">
    <property type="entry name" value="Clavaminate synthase-like"/>
    <property type="match status" value="1"/>
</dbReference>
<evidence type="ECO:0000313" key="1">
    <source>
        <dbReference type="EMBL" id="HJC68037.1"/>
    </source>
</evidence>
<protein>
    <submittedName>
        <fullName evidence="1">YhcH/YjgK/YiaL family protein</fullName>
    </submittedName>
</protein>